<evidence type="ECO:0000313" key="2">
    <source>
        <dbReference type="Proteomes" id="UP000054279"/>
    </source>
</evidence>
<sequence>MDIPEDSWVYLATRFLPKRAMFNLSSANKFLRSYLVSYLFQEITFRGPYNEGAYDKDDKIQFLASNPKILSHIRHITFINWGARVPRCVPATNLATPMHFINILLHADIFMWRIKRKNTLPPLLDDLPDINLISFISSSATQTASLTLVPSKYPHPHPHFDGTSFVQYAYEKNNLNVPGFVDYNADNEDIFLRLISVHLSGSTLEYTKSLDGAKLLPSSKFAHLSRLDIVIEGNQLAREEWTTELGKTINAILAANVNVEGIRHFSLDTAYRTRFAFAPLSNSLPQLRVFYGPAHTLQ</sequence>
<keyword evidence="2" id="KW-1185">Reference proteome</keyword>
<protein>
    <submittedName>
        <fullName evidence="1">Uncharacterized protein</fullName>
    </submittedName>
</protein>
<organism evidence="1 2">
    <name type="scientific">Sphaerobolus stellatus (strain SS14)</name>
    <dbReference type="NCBI Taxonomy" id="990650"/>
    <lineage>
        <taxon>Eukaryota</taxon>
        <taxon>Fungi</taxon>
        <taxon>Dikarya</taxon>
        <taxon>Basidiomycota</taxon>
        <taxon>Agaricomycotina</taxon>
        <taxon>Agaricomycetes</taxon>
        <taxon>Phallomycetidae</taxon>
        <taxon>Geastrales</taxon>
        <taxon>Sphaerobolaceae</taxon>
        <taxon>Sphaerobolus</taxon>
    </lineage>
</organism>
<dbReference type="HOGENOM" id="CLU_934367_0_0_1"/>
<evidence type="ECO:0000313" key="1">
    <source>
        <dbReference type="EMBL" id="KIJ31101.1"/>
    </source>
</evidence>
<proteinExistence type="predicted"/>
<gene>
    <name evidence="1" type="ORF">M422DRAFT_267310</name>
</gene>
<name>A0A0C9V0E3_SPHS4</name>
<accession>A0A0C9V0E3</accession>
<dbReference type="AlphaFoldDB" id="A0A0C9V0E3"/>
<dbReference type="EMBL" id="KN837248">
    <property type="protein sequence ID" value="KIJ31101.1"/>
    <property type="molecule type" value="Genomic_DNA"/>
</dbReference>
<reference evidence="1 2" key="1">
    <citation type="submission" date="2014-06" db="EMBL/GenBank/DDBJ databases">
        <title>Evolutionary Origins and Diversification of the Mycorrhizal Mutualists.</title>
        <authorList>
            <consortium name="DOE Joint Genome Institute"/>
            <consortium name="Mycorrhizal Genomics Consortium"/>
            <person name="Kohler A."/>
            <person name="Kuo A."/>
            <person name="Nagy L.G."/>
            <person name="Floudas D."/>
            <person name="Copeland A."/>
            <person name="Barry K.W."/>
            <person name="Cichocki N."/>
            <person name="Veneault-Fourrey C."/>
            <person name="LaButti K."/>
            <person name="Lindquist E.A."/>
            <person name="Lipzen A."/>
            <person name="Lundell T."/>
            <person name="Morin E."/>
            <person name="Murat C."/>
            <person name="Riley R."/>
            <person name="Ohm R."/>
            <person name="Sun H."/>
            <person name="Tunlid A."/>
            <person name="Henrissat B."/>
            <person name="Grigoriev I.V."/>
            <person name="Hibbett D.S."/>
            <person name="Martin F."/>
        </authorList>
    </citation>
    <scope>NUCLEOTIDE SEQUENCE [LARGE SCALE GENOMIC DNA]</scope>
    <source>
        <strain evidence="1 2">SS14</strain>
    </source>
</reference>
<dbReference type="Proteomes" id="UP000054279">
    <property type="component" value="Unassembled WGS sequence"/>
</dbReference>